<sequence length="911" mass="99145">MSDPNAPRVSSRLSNSAKLSNSISRRVHREVRFGDYILGSTLGQGEFGKVKLGWRKDGKMPEQVAIKLIRKDTVPPKSSREIKVFREINALKLLTHPNIVRLEEVIQNDKYIGIVLEYASGGELFDHILTHKHLKDNAACRLFAQLISGVHYLHSKGIVHRDLKLENLLLDKHKNVIITDFGFANSFKAASDGSIHDLMSTSCGSPCYAAPELVVSDSKYVGRKVDVWSCGVILYAMLAGYLPFDDDPANPEGDNITQLYKYITSTPLTFPEYIQPMPRDLLRKILVSDPNRRIDLNNVRSHAWLAPHAHFLSVTPVEWDRSFLRQPTELKPPQPQPEQEHLPRRPLSYHPTTSQSAFDPPTHSVPAAPGTSIASNIPVRIPQPVSAVPPSFAPPVIPRSTTPGASSQRPHSMVMPTHGRHSSIQLGPDTGASSSSSSMAATPAYMSHSRRHSVQANYTKGVTPSNKASDVIQQQQRRPLSTASNSSDDVLAALDSETHDASLYSYGSYASSRNVITPIDEAEDNISEVLSKIAISKPPNTSRLPPASRKPRPTSFQPYMMNYEDAKSATKPFNFHMPTTSEPRVGITPDTALPGEISRPSGFKASSIESKSIDTSKEVVPSLDGDSNSNIIANEPASSPLTPSSNSPQLPSNPGQVEIHKGPFTDDQGVPDFDLVVDNGGERKYPSFPKRSHTRNANSVSYGAADPQEFGRIMGYSPPKENMISSPTIPGSNSAIYATTGQLPSQQPPVLLPLPSNNRHRQTKSMVAPPSIPAAYSDGTGSIGSNKSERKRFSFLGYFSGGNSNSNSHAGGSISSNTGRNRNVSQASFGPAASIVSGGDHVDERRGVESPGANSVNQRHYRTASYSQASHYSQHSQNSQMGSNGAGTQKHEQSAARRVVDFFKRKSRAQN</sequence>
<name>A0ACB6V9N2_9ASCO</name>
<comment type="caution">
    <text evidence="1">The sequence shown here is derived from an EMBL/GenBank/DDBJ whole genome shotgun (WGS) entry which is preliminary data.</text>
</comment>
<keyword evidence="2" id="KW-1185">Reference proteome</keyword>
<accession>A0ACB6V9N2</accession>
<organism evidence="1 2">
    <name type="scientific">Geotrichum galactomycetum</name>
    <dbReference type="NCBI Taxonomy" id="27317"/>
    <lineage>
        <taxon>Eukaryota</taxon>
        <taxon>Fungi</taxon>
        <taxon>Dikarya</taxon>
        <taxon>Ascomycota</taxon>
        <taxon>Saccharomycotina</taxon>
        <taxon>Dipodascomycetes</taxon>
        <taxon>Dipodascales</taxon>
        <taxon>Dipodascaceae</taxon>
        <taxon>Geotrichum</taxon>
    </lineage>
</organism>
<protein>
    <submittedName>
        <fullName evidence="1">Uncharacterized protein</fullName>
    </submittedName>
</protein>
<reference evidence="1 2" key="1">
    <citation type="journal article" date="2020" name="Front. Microbiol.">
        <title>Phenotypic and Genetic Characterization of the Cheese Ripening Yeast Geotrichum candidum.</title>
        <authorList>
            <person name="Perkins V."/>
            <person name="Vignola S."/>
            <person name="Lessard M.H."/>
            <person name="Plante P.L."/>
            <person name="Corbeil J."/>
            <person name="Dugat-Bony E."/>
            <person name="Frenette M."/>
            <person name="Labrie S."/>
        </authorList>
    </citation>
    <scope>NUCLEOTIDE SEQUENCE [LARGE SCALE GENOMIC DNA]</scope>
    <source>
        <strain evidence="1 2">LMA-1147</strain>
    </source>
</reference>
<evidence type="ECO:0000313" key="1">
    <source>
        <dbReference type="EMBL" id="KAF5102093.1"/>
    </source>
</evidence>
<proteinExistence type="predicted"/>
<gene>
    <name evidence="1" type="ORF">D0Z00_000553</name>
</gene>
<dbReference type="Proteomes" id="UP000744676">
    <property type="component" value="Unassembled WGS sequence"/>
</dbReference>
<dbReference type="EMBL" id="QVQA01000007">
    <property type="protein sequence ID" value="KAF5102093.1"/>
    <property type="molecule type" value="Genomic_DNA"/>
</dbReference>
<evidence type="ECO:0000313" key="2">
    <source>
        <dbReference type="Proteomes" id="UP000744676"/>
    </source>
</evidence>